<evidence type="ECO:0000313" key="10">
    <source>
        <dbReference type="EMBL" id="CDZ24224.1"/>
    </source>
</evidence>
<feature type="domain" description="Alpha-L-arabinofuranosidase C-terminal" evidence="9">
    <location>
        <begin position="290"/>
        <end position="487"/>
    </location>
</feature>
<dbReference type="SUPFAM" id="SSF51445">
    <property type="entry name" value="(Trans)glycosidases"/>
    <property type="match status" value="1"/>
</dbReference>
<dbReference type="PANTHER" id="PTHR43576:SF3">
    <property type="entry name" value="ALPHA-L-ARABINOFURANOSIDASE C"/>
    <property type="match status" value="1"/>
</dbReference>
<comment type="subunit">
    <text evidence="4">Homohexamer; trimer of dimers.</text>
</comment>
<comment type="similarity">
    <text evidence="3">Belongs to the glycosyl hydrolase 51 family.</text>
</comment>
<keyword evidence="11" id="KW-1185">Reference proteome</keyword>
<evidence type="ECO:0000256" key="6">
    <source>
        <dbReference type="ARBA" id="ARBA00022801"/>
    </source>
</evidence>
<dbReference type="Proteomes" id="UP000032431">
    <property type="component" value="Chromosome I"/>
</dbReference>
<dbReference type="STRING" id="29343.CCDG5_1107"/>
<dbReference type="SUPFAM" id="SSF51011">
    <property type="entry name" value="Glycosyl hydrolase domain"/>
    <property type="match status" value="1"/>
</dbReference>
<protein>
    <recommendedName>
        <fullName evidence="5">non-reducing end alpha-L-arabinofuranosidase</fullName>
        <ecNumber evidence="5">3.2.1.55</ecNumber>
    </recommendedName>
</protein>
<evidence type="ECO:0000259" key="9">
    <source>
        <dbReference type="SMART" id="SM00813"/>
    </source>
</evidence>
<dbReference type="EMBL" id="LM995447">
    <property type="protein sequence ID" value="CDZ24224.1"/>
    <property type="molecule type" value="Genomic_DNA"/>
</dbReference>
<dbReference type="GO" id="GO:0000272">
    <property type="term" value="P:polysaccharide catabolic process"/>
    <property type="evidence" value="ECO:0007669"/>
    <property type="project" value="TreeGrafter"/>
</dbReference>
<dbReference type="InterPro" id="IPR013780">
    <property type="entry name" value="Glyco_hydro_b"/>
</dbReference>
<evidence type="ECO:0000313" key="11">
    <source>
        <dbReference type="Proteomes" id="UP000032431"/>
    </source>
</evidence>
<keyword evidence="7" id="KW-0119">Carbohydrate metabolism</keyword>
<evidence type="ECO:0000256" key="7">
    <source>
        <dbReference type="ARBA" id="ARBA00023277"/>
    </source>
</evidence>
<dbReference type="PATRIC" id="fig|29343.3.peg.1166"/>
<comment type="pathway">
    <text evidence="2">Glycan metabolism.</text>
</comment>
<dbReference type="Gene3D" id="3.20.20.80">
    <property type="entry name" value="Glycosidases"/>
    <property type="match status" value="1"/>
</dbReference>
<dbReference type="InterPro" id="IPR017853">
    <property type="entry name" value="GH"/>
</dbReference>
<gene>
    <name evidence="10" type="primary">abfA5</name>
    <name evidence="10" type="ORF">CCDG5_1107</name>
</gene>
<evidence type="ECO:0000256" key="8">
    <source>
        <dbReference type="ARBA" id="ARBA00023295"/>
    </source>
</evidence>
<dbReference type="Gene3D" id="2.60.40.1180">
    <property type="entry name" value="Golgi alpha-mannosidase II"/>
    <property type="match status" value="1"/>
</dbReference>
<evidence type="ECO:0000256" key="1">
    <source>
        <dbReference type="ARBA" id="ARBA00001462"/>
    </source>
</evidence>
<evidence type="ECO:0000256" key="2">
    <source>
        <dbReference type="ARBA" id="ARBA00004881"/>
    </source>
</evidence>
<dbReference type="InterPro" id="IPR055235">
    <property type="entry name" value="ASD1_cat"/>
</dbReference>
<dbReference type="GO" id="GO:0046373">
    <property type="term" value="P:L-arabinose metabolic process"/>
    <property type="evidence" value="ECO:0007669"/>
    <property type="project" value="InterPro"/>
</dbReference>
<evidence type="ECO:0000256" key="5">
    <source>
        <dbReference type="ARBA" id="ARBA00012670"/>
    </source>
</evidence>
<keyword evidence="6 10" id="KW-0378">Hydrolase</keyword>
<dbReference type="OrthoDB" id="9758333at2"/>
<dbReference type="Pfam" id="PF22848">
    <property type="entry name" value="ASD1_dom"/>
    <property type="match status" value="1"/>
</dbReference>
<dbReference type="KEGG" id="ccel:CCDG5_1107"/>
<sequence>MNKAKLIVDKDYTIGEIDPGLFGSFIEHLGRAVYTGIYEPGHPTADEQGFRKDVLELVKQLNVSIVRYPGGNFVSGYKWTDGIGPKENRPRRLDYAWSSIETNEVGIDEFVDWCKKADVKLMYAVNLGTGTPQDAGYIVEYCNFPSGTFYSDLRRKNGHEQPHNIKVWCLGNEMDGPWQTCHLSAEDYGKKALETAKIMKWVDPSIKLVVCGSSTPLLSTYPEWDRVVLEHVYDYVDYISMHRYYENEGDVNDFLASFVDMDDFIHTISSVIDYVKAKKRSKKKVMISFDEWNVWYQKKQTRFPWQIAPPILEDIYSLLDALVFGGMLCTLLNNCDRVKMACLAQLVNVIAPIYTQKGGKAIKQAIYYPFQQVSLYGRGVALKTLVNCPKFKTKSYGDAPILQTAAAYDESNGTLTVFILNCGQDEDTELTLDIRSFGEVKFMQHIIMDGPDLNAKNTFENPDAVKPRVLDVDKADGVMNIKIPKLSWNVLRFNINK</sequence>
<dbReference type="AlphaFoldDB" id="A0A078KSW0"/>
<evidence type="ECO:0000256" key="4">
    <source>
        <dbReference type="ARBA" id="ARBA00011165"/>
    </source>
</evidence>
<evidence type="ECO:0000256" key="3">
    <source>
        <dbReference type="ARBA" id="ARBA00007186"/>
    </source>
</evidence>
<dbReference type="GO" id="GO:0046556">
    <property type="term" value="F:alpha-L-arabinofuranosidase activity"/>
    <property type="evidence" value="ECO:0007669"/>
    <property type="project" value="UniProtKB-EC"/>
</dbReference>
<dbReference type="SMART" id="SM00813">
    <property type="entry name" value="Alpha-L-AF_C"/>
    <property type="match status" value="1"/>
</dbReference>
<dbReference type="Pfam" id="PF06964">
    <property type="entry name" value="Alpha-L-AF_C"/>
    <property type="match status" value="1"/>
</dbReference>
<keyword evidence="8 10" id="KW-0326">Glycosidase</keyword>
<dbReference type="PANTHER" id="PTHR43576">
    <property type="entry name" value="ALPHA-L-ARABINOFURANOSIDASE C-RELATED"/>
    <property type="match status" value="1"/>
</dbReference>
<accession>A0A078KSW0</accession>
<dbReference type="EC" id="3.2.1.55" evidence="5"/>
<comment type="catalytic activity">
    <reaction evidence="1">
        <text>Hydrolysis of terminal non-reducing alpha-L-arabinofuranoside residues in alpha-L-arabinosides.</text>
        <dbReference type="EC" id="3.2.1.55"/>
    </reaction>
</comment>
<reference evidence="11" key="1">
    <citation type="submission" date="2014-07" db="EMBL/GenBank/DDBJ databases">
        <authorList>
            <person name="Wibberg D."/>
        </authorList>
    </citation>
    <scope>NUCLEOTIDE SEQUENCE [LARGE SCALE GENOMIC DNA]</scope>
    <source>
        <strain evidence="11">DG5</strain>
    </source>
</reference>
<organism evidence="10 11">
    <name type="scientific">[Clostridium] cellulosi</name>
    <dbReference type="NCBI Taxonomy" id="29343"/>
    <lineage>
        <taxon>Bacteria</taxon>
        <taxon>Bacillati</taxon>
        <taxon>Bacillota</taxon>
        <taxon>Clostridia</taxon>
        <taxon>Eubacteriales</taxon>
        <taxon>Oscillospiraceae</taxon>
        <taxon>Oscillospiraceae incertae sedis</taxon>
    </lineage>
</organism>
<proteinExistence type="inferred from homology"/>
<name>A0A078KSW0_9FIRM</name>
<dbReference type="HOGENOM" id="CLU_017810_1_1_9"/>
<dbReference type="InterPro" id="IPR010720">
    <property type="entry name" value="Alpha-L-AF_C"/>
</dbReference>